<dbReference type="HOGENOM" id="CLU_3173130_0_0_6"/>
<gene>
    <name evidence="1" type="ordered locus">swp_0959</name>
</gene>
<dbReference type="STRING" id="225849.swp_0959"/>
<proteinExistence type="predicted"/>
<accession>B8CK60</accession>
<dbReference type="Proteomes" id="UP000000753">
    <property type="component" value="Chromosome"/>
</dbReference>
<dbReference type="EMBL" id="CP000472">
    <property type="protein sequence ID" value="ACJ27763.1"/>
    <property type="molecule type" value="Genomic_DNA"/>
</dbReference>
<reference evidence="1 2" key="1">
    <citation type="journal article" date="2008" name="PLoS ONE">
        <title>Environmental adaptation: genomic analysis of the piezotolerant and psychrotolerant deep-sea iron reducing bacterium Shewanella piezotolerans WP3.</title>
        <authorList>
            <person name="Wang F."/>
            <person name="Wang J."/>
            <person name="Jian H."/>
            <person name="Zhang B."/>
            <person name="Li S."/>
            <person name="Wang F."/>
            <person name="Zeng X."/>
            <person name="Gao L."/>
            <person name="Bartlett D.H."/>
            <person name="Yu J."/>
            <person name="Hu S."/>
            <person name="Xiao X."/>
        </authorList>
    </citation>
    <scope>NUCLEOTIDE SEQUENCE [LARGE SCALE GENOMIC DNA]</scope>
    <source>
        <strain evidence="2">WP3 / JCM 13877</strain>
    </source>
</reference>
<dbReference type="KEGG" id="swp:swp_0959"/>
<organism evidence="1 2">
    <name type="scientific">Shewanella piezotolerans (strain WP3 / JCM 13877)</name>
    <dbReference type="NCBI Taxonomy" id="225849"/>
    <lineage>
        <taxon>Bacteria</taxon>
        <taxon>Pseudomonadati</taxon>
        <taxon>Pseudomonadota</taxon>
        <taxon>Gammaproteobacteria</taxon>
        <taxon>Alteromonadales</taxon>
        <taxon>Shewanellaceae</taxon>
        <taxon>Shewanella</taxon>
    </lineage>
</organism>
<evidence type="ECO:0000313" key="1">
    <source>
        <dbReference type="EMBL" id="ACJ27763.1"/>
    </source>
</evidence>
<protein>
    <submittedName>
        <fullName evidence="1">Uncharacterized protein</fullName>
    </submittedName>
</protein>
<sequence>MPLYILGQVINIWLLFSTVNSHKGLMDFNLGHHKVLFVATAYFVVEN</sequence>
<evidence type="ECO:0000313" key="2">
    <source>
        <dbReference type="Proteomes" id="UP000000753"/>
    </source>
</evidence>
<dbReference type="AlphaFoldDB" id="B8CK60"/>
<keyword evidence="2" id="KW-1185">Reference proteome</keyword>
<name>B8CK60_SHEPW</name>